<evidence type="ECO:0000256" key="1">
    <source>
        <dbReference type="ARBA" id="ARBA00004245"/>
    </source>
</evidence>
<dbReference type="SUPFAM" id="SSF52540">
    <property type="entry name" value="P-loop containing nucleoside triphosphate hydrolases"/>
    <property type="match status" value="1"/>
</dbReference>
<comment type="similarity">
    <text evidence="5">Belongs to the TRAFAC class myosin-kinesin ATPase superfamily. Kinesin family.</text>
</comment>
<dbReference type="GO" id="GO:0008017">
    <property type="term" value="F:microtubule binding"/>
    <property type="evidence" value="ECO:0007669"/>
    <property type="project" value="InterPro"/>
</dbReference>
<dbReference type="GO" id="GO:0007018">
    <property type="term" value="P:microtubule-based movement"/>
    <property type="evidence" value="ECO:0007669"/>
    <property type="project" value="InterPro"/>
</dbReference>
<dbReference type="OrthoDB" id="8862460at2759"/>
<keyword evidence="3" id="KW-0067">ATP-binding</keyword>
<feature type="compositionally biased region" description="Low complexity" evidence="6">
    <location>
        <begin position="38"/>
        <end position="48"/>
    </location>
</feature>
<dbReference type="PANTHER" id="PTHR21608:SF7">
    <property type="entry name" value="KINESIN-LIKE PROTEIN CG14535"/>
    <property type="match status" value="1"/>
</dbReference>
<evidence type="ECO:0000259" key="7">
    <source>
        <dbReference type="PROSITE" id="PS50067"/>
    </source>
</evidence>
<evidence type="ECO:0000256" key="4">
    <source>
        <dbReference type="ARBA" id="ARBA00023212"/>
    </source>
</evidence>
<evidence type="ECO:0000256" key="6">
    <source>
        <dbReference type="SAM" id="MobiDB-lite"/>
    </source>
</evidence>
<evidence type="ECO:0000313" key="8">
    <source>
        <dbReference type="EMBL" id="VEL13406.1"/>
    </source>
</evidence>
<dbReference type="InterPro" id="IPR027640">
    <property type="entry name" value="Kinesin-like_fam"/>
</dbReference>
<dbReference type="EMBL" id="CAAALY010017679">
    <property type="protein sequence ID" value="VEL13406.1"/>
    <property type="molecule type" value="Genomic_DNA"/>
</dbReference>
<proteinExistence type="inferred from homology"/>
<dbReference type="PROSITE" id="PS50067">
    <property type="entry name" value="KINESIN_MOTOR_2"/>
    <property type="match status" value="1"/>
</dbReference>
<keyword evidence="4" id="KW-0206">Cytoskeleton</keyword>
<name>A0A448WJN6_9PLAT</name>
<feature type="region of interest" description="Disordered" evidence="6">
    <location>
        <begin position="32"/>
        <end position="56"/>
    </location>
</feature>
<sequence length="214" mass="23010">MPKSTFSFYVVVAGRNRLNFLDLGCGRYGSGNTEHSSGHITSSPSSMHPAPNSSSTTVAPYRHAWVSRTAQIHSIAPRPASENAQHERFGLEPIHNSVQKKGSNTGRACGHAGADLAVDNNNGRRAPTFYPGHNNSTSSVAEISSSWTTALSLGGISSVLLSLLTGQRHLPYRESGLTVLLRETIIGHETQPCILAHVSPEQQHYTETLQVTNS</sequence>
<dbReference type="PANTHER" id="PTHR21608">
    <property type="entry name" value="KINESIN-LIKE PROTEIN CG14535"/>
    <property type="match status" value="1"/>
</dbReference>
<evidence type="ECO:0000256" key="3">
    <source>
        <dbReference type="ARBA" id="ARBA00022840"/>
    </source>
</evidence>
<dbReference type="InterPro" id="IPR027417">
    <property type="entry name" value="P-loop_NTPase"/>
</dbReference>
<evidence type="ECO:0000256" key="5">
    <source>
        <dbReference type="PROSITE-ProRule" id="PRU00283"/>
    </source>
</evidence>
<organism evidence="8 9">
    <name type="scientific">Protopolystoma xenopodis</name>
    <dbReference type="NCBI Taxonomy" id="117903"/>
    <lineage>
        <taxon>Eukaryota</taxon>
        <taxon>Metazoa</taxon>
        <taxon>Spiralia</taxon>
        <taxon>Lophotrochozoa</taxon>
        <taxon>Platyhelminthes</taxon>
        <taxon>Monogenea</taxon>
        <taxon>Polyopisthocotylea</taxon>
        <taxon>Polystomatidea</taxon>
        <taxon>Polystomatidae</taxon>
        <taxon>Protopolystoma</taxon>
    </lineage>
</organism>
<keyword evidence="9" id="KW-1185">Reference proteome</keyword>
<dbReference type="Proteomes" id="UP000784294">
    <property type="component" value="Unassembled WGS sequence"/>
</dbReference>
<dbReference type="InterPro" id="IPR036961">
    <property type="entry name" value="Kinesin_motor_dom_sf"/>
</dbReference>
<gene>
    <name evidence="8" type="ORF">PXEA_LOCUS6846</name>
</gene>
<keyword evidence="2" id="KW-0547">Nucleotide-binding</keyword>
<dbReference type="GO" id="GO:0005524">
    <property type="term" value="F:ATP binding"/>
    <property type="evidence" value="ECO:0007669"/>
    <property type="project" value="UniProtKB-KW"/>
</dbReference>
<keyword evidence="4" id="KW-0963">Cytoplasm</keyword>
<evidence type="ECO:0000256" key="2">
    <source>
        <dbReference type="ARBA" id="ARBA00022741"/>
    </source>
</evidence>
<dbReference type="GO" id="GO:0003777">
    <property type="term" value="F:microtubule motor activity"/>
    <property type="evidence" value="ECO:0007669"/>
    <property type="project" value="InterPro"/>
</dbReference>
<comment type="subcellular location">
    <subcellularLocation>
        <location evidence="1">Cytoplasm</location>
        <location evidence="1">Cytoskeleton</location>
    </subcellularLocation>
</comment>
<comment type="caution">
    <text evidence="8">The sequence shown here is derived from an EMBL/GenBank/DDBJ whole genome shotgun (WGS) entry which is preliminary data.</text>
</comment>
<evidence type="ECO:0000313" key="9">
    <source>
        <dbReference type="Proteomes" id="UP000784294"/>
    </source>
</evidence>
<dbReference type="AlphaFoldDB" id="A0A448WJN6"/>
<dbReference type="InterPro" id="IPR001752">
    <property type="entry name" value="Kinesin_motor_dom"/>
</dbReference>
<feature type="domain" description="Kinesin motor" evidence="7">
    <location>
        <begin position="151"/>
        <end position="214"/>
    </location>
</feature>
<protein>
    <recommendedName>
        <fullName evidence="7">Kinesin motor domain-containing protein</fullName>
    </recommendedName>
</protein>
<comment type="caution">
    <text evidence="5">Lacks conserved residue(s) required for the propagation of feature annotation.</text>
</comment>
<reference evidence="8" key="1">
    <citation type="submission" date="2018-11" db="EMBL/GenBank/DDBJ databases">
        <authorList>
            <consortium name="Pathogen Informatics"/>
        </authorList>
    </citation>
    <scope>NUCLEOTIDE SEQUENCE</scope>
</reference>
<dbReference type="Pfam" id="PF00225">
    <property type="entry name" value="Kinesin"/>
    <property type="match status" value="1"/>
</dbReference>
<dbReference type="GO" id="GO:0005856">
    <property type="term" value="C:cytoskeleton"/>
    <property type="evidence" value="ECO:0007669"/>
    <property type="project" value="UniProtKB-SubCell"/>
</dbReference>
<dbReference type="Gene3D" id="3.40.850.10">
    <property type="entry name" value="Kinesin motor domain"/>
    <property type="match status" value="1"/>
</dbReference>
<accession>A0A448WJN6</accession>